<reference evidence="2 3" key="1">
    <citation type="submission" date="2024-09" db="EMBL/GenBank/DDBJ databases">
        <title>Genome sequencing and assembly of Phytophthora oleae, isolate VK10A, causative agent of rot of olive drupes.</title>
        <authorList>
            <person name="Conti Taguali S."/>
            <person name="Riolo M."/>
            <person name="La Spada F."/>
            <person name="Cacciola S.O."/>
            <person name="Dionisio G."/>
        </authorList>
    </citation>
    <scope>NUCLEOTIDE SEQUENCE [LARGE SCALE GENOMIC DNA]</scope>
    <source>
        <strain evidence="2 3">VK10A</strain>
    </source>
</reference>
<feature type="region of interest" description="Disordered" evidence="1">
    <location>
        <begin position="16"/>
        <end position="98"/>
    </location>
</feature>
<dbReference type="EMBL" id="JBIMZQ010000037">
    <property type="protein sequence ID" value="KAL3661260.1"/>
    <property type="molecule type" value="Genomic_DNA"/>
</dbReference>
<comment type="caution">
    <text evidence="2">The sequence shown here is derived from an EMBL/GenBank/DDBJ whole genome shotgun (WGS) entry which is preliminary data.</text>
</comment>
<gene>
    <name evidence="2" type="ORF">V7S43_013868</name>
</gene>
<evidence type="ECO:0000313" key="3">
    <source>
        <dbReference type="Proteomes" id="UP001632037"/>
    </source>
</evidence>
<organism evidence="2 3">
    <name type="scientific">Phytophthora oleae</name>
    <dbReference type="NCBI Taxonomy" id="2107226"/>
    <lineage>
        <taxon>Eukaryota</taxon>
        <taxon>Sar</taxon>
        <taxon>Stramenopiles</taxon>
        <taxon>Oomycota</taxon>
        <taxon>Peronosporomycetes</taxon>
        <taxon>Peronosporales</taxon>
        <taxon>Peronosporaceae</taxon>
        <taxon>Phytophthora</taxon>
    </lineage>
</organism>
<evidence type="ECO:0000313" key="2">
    <source>
        <dbReference type="EMBL" id="KAL3661260.1"/>
    </source>
</evidence>
<feature type="compositionally biased region" description="Basic and acidic residues" evidence="1">
    <location>
        <begin position="58"/>
        <end position="69"/>
    </location>
</feature>
<proteinExistence type="predicted"/>
<feature type="region of interest" description="Disordered" evidence="1">
    <location>
        <begin position="334"/>
        <end position="376"/>
    </location>
</feature>
<keyword evidence="3" id="KW-1185">Reference proteome</keyword>
<evidence type="ECO:0000256" key="1">
    <source>
        <dbReference type="SAM" id="MobiDB-lite"/>
    </source>
</evidence>
<dbReference type="AlphaFoldDB" id="A0ABD3F362"/>
<dbReference type="Proteomes" id="UP001632037">
    <property type="component" value="Unassembled WGS sequence"/>
</dbReference>
<feature type="compositionally biased region" description="Polar residues" evidence="1">
    <location>
        <begin position="343"/>
        <end position="353"/>
    </location>
</feature>
<feature type="compositionally biased region" description="Polar residues" evidence="1">
    <location>
        <begin position="71"/>
        <end position="98"/>
    </location>
</feature>
<name>A0ABD3F362_9STRA</name>
<accession>A0ABD3F362</accession>
<sequence>MSVRREVLSLSQLLRRNENSRKSHRGTGRAPPLPLQTSRHRAGRSLPAENINSGVRHARSEPFTERPTRSEYPSISFTQRDNRVSTSQPEIDATNQTNNSFTVLLQDAYEVESQQSAVTSMSQSSFSQTQSQNLLSQDDQILRTQRWQAQQVPSQTPLTSAHCSSTEKLRDLELNLTKAFHEQTNKQEQQQHELMMRLASPVKKSVEEIKAKLVTSSEDQQQLGAAIEKLTKRVDSVGKSVKELRQQSPGNNAAYKEIHKIVTSEAAAVKAALKELRARVDTVEGSVKSCSRVFSKAHQGEASNQEALLSAVAASSCKCIEETIRAEDFSDANRTLRKRQRSSRPNVAENNPASYRFSPPVDRPSTRTRTQSPPRYAARITAPYDSDDAEMVGRSLDVSLQRIQSLLDKRRQYLHDF</sequence>
<protein>
    <submittedName>
        <fullName evidence="2">Uncharacterized protein</fullName>
    </submittedName>
</protein>